<keyword evidence="1" id="KW-0812">Transmembrane</keyword>
<proteinExistence type="predicted"/>
<feature type="transmembrane region" description="Helical" evidence="1">
    <location>
        <begin position="268"/>
        <end position="290"/>
    </location>
</feature>
<dbReference type="AlphaFoldDB" id="A0A6A6BB30"/>
<dbReference type="Proteomes" id="UP000799438">
    <property type="component" value="Unassembled WGS sequence"/>
</dbReference>
<accession>A0A6A6BB30</accession>
<protein>
    <submittedName>
        <fullName evidence="2">Uncharacterized protein</fullName>
    </submittedName>
</protein>
<keyword evidence="1" id="KW-1133">Transmembrane helix</keyword>
<gene>
    <name evidence="2" type="ORF">K452DRAFT_251343</name>
</gene>
<feature type="transmembrane region" description="Helical" evidence="1">
    <location>
        <begin position="176"/>
        <end position="200"/>
    </location>
</feature>
<evidence type="ECO:0000256" key="1">
    <source>
        <dbReference type="SAM" id="Phobius"/>
    </source>
</evidence>
<evidence type="ECO:0000313" key="2">
    <source>
        <dbReference type="EMBL" id="KAF2141409.1"/>
    </source>
</evidence>
<feature type="transmembrane region" description="Helical" evidence="1">
    <location>
        <begin position="45"/>
        <end position="65"/>
    </location>
</feature>
<keyword evidence="3" id="KW-1185">Reference proteome</keyword>
<feature type="non-terminal residue" evidence="2">
    <location>
        <position position="390"/>
    </location>
</feature>
<keyword evidence="1" id="KW-0472">Membrane</keyword>
<sequence length="390" mass="42626">MGVSDRVLHHVVRRSVEAVGDMALNRQQRLENDAKAFDEYDGREIPVGSVITIGMTVLAFVVMYASIQYTLRHVITTLCMIETPAAAVTISVSDELDATLSKGEKEDEALLEGQPAITIVNPKPITSKIRNTLRHLTAHAGFASRWRGLPYGMVYSIASAFLSNWTYMLLPEFPGKLVLISVGTSVLCARLHMMWTHATIAMPSNKHFKDRASVKAFKQLALPAAVYEGVQLLVMYLAAGLAEFIQADFEVLGAQIERDDSTETASTLMIYAKVAGAILLLLGAGLFVILPAHVQLVRVEASLLPEDEETIVPFDRSFGGKAVPKVLGGSGAIGFLDAWRSFDREARLRLIKLYLKIFLVSATFVLLAVHVIALEAWVLASPALDAFTTQ</sequence>
<reference evidence="2" key="1">
    <citation type="journal article" date="2020" name="Stud. Mycol.">
        <title>101 Dothideomycetes genomes: a test case for predicting lifestyles and emergence of pathogens.</title>
        <authorList>
            <person name="Haridas S."/>
            <person name="Albert R."/>
            <person name="Binder M."/>
            <person name="Bloem J."/>
            <person name="Labutti K."/>
            <person name="Salamov A."/>
            <person name="Andreopoulos B."/>
            <person name="Baker S."/>
            <person name="Barry K."/>
            <person name="Bills G."/>
            <person name="Bluhm B."/>
            <person name="Cannon C."/>
            <person name="Castanera R."/>
            <person name="Culley D."/>
            <person name="Daum C."/>
            <person name="Ezra D."/>
            <person name="Gonzalez J."/>
            <person name="Henrissat B."/>
            <person name="Kuo A."/>
            <person name="Liang C."/>
            <person name="Lipzen A."/>
            <person name="Lutzoni F."/>
            <person name="Magnuson J."/>
            <person name="Mondo S."/>
            <person name="Nolan M."/>
            <person name="Ohm R."/>
            <person name="Pangilinan J."/>
            <person name="Park H.-J."/>
            <person name="Ramirez L."/>
            <person name="Alfaro M."/>
            <person name="Sun H."/>
            <person name="Tritt A."/>
            <person name="Yoshinaga Y."/>
            <person name="Zwiers L.-H."/>
            <person name="Turgeon B."/>
            <person name="Goodwin S."/>
            <person name="Spatafora J."/>
            <person name="Crous P."/>
            <person name="Grigoriev I."/>
        </authorList>
    </citation>
    <scope>NUCLEOTIDE SEQUENCE</scope>
    <source>
        <strain evidence="2">CBS 121167</strain>
    </source>
</reference>
<dbReference type="EMBL" id="ML995487">
    <property type="protein sequence ID" value="KAF2141409.1"/>
    <property type="molecule type" value="Genomic_DNA"/>
</dbReference>
<feature type="transmembrane region" description="Helical" evidence="1">
    <location>
        <begin position="220"/>
        <end position="239"/>
    </location>
</feature>
<feature type="transmembrane region" description="Helical" evidence="1">
    <location>
        <begin position="353"/>
        <end position="380"/>
    </location>
</feature>
<dbReference type="OrthoDB" id="2896006at2759"/>
<dbReference type="GeneID" id="54295705"/>
<dbReference type="RefSeq" id="XP_033397122.1">
    <property type="nucleotide sequence ID" value="XM_033538209.1"/>
</dbReference>
<organism evidence="2 3">
    <name type="scientific">Aplosporella prunicola CBS 121167</name>
    <dbReference type="NCBI Taxonomy" id="1176127"/>
    <lineage>
        <taxon>Eukaryota</taxon>
        <taxon>Fungi</taxon>
        <taxon>Dikarya</taxon>
        <taxon>Ascomycota</taxon>
        <taxon>Pezizomycotina</taxon>
        <taxon>Dothideomycetes</taxon>
        <taxon>Dothideomycetes incertae sedis</taxon>
        <taxon>Botryosphaeriales</taxon>
        <taxon>Aplosporellaceae</taxon>
        <taxon>Aplosporella</taxon>
    </lineage>
</organism>
<evidence type="ECO:0000313" key="3">
    <source>
        <dbReference type="Proteomes" id="UP000799438"/>
    </source>
</evidence>
<name>A0A6A6BB30_9PEZI</name>
<feature type="transmembrane region" description="Helical" evidence="1">
    <location>
        <begin position="152"/>
        <end position="170"/>
    </location>
</feature>